<keyword evidence="3" id="KW-1185">Reference proteome</keyword>
<dbReference type="EMBL" id="JAFLEQ010000008">
    <property type="protein sequence ID" value="MBN9644043.1"/>
    <property type="molecule type" value="Genomic_DNA"/>
</dbReference>
<dbReference type="Gene3D" id="3.40.50.1820">
    <property type="entry name" value="alpha/beta hydrolase"/>
    <property type="match status" value="1"/>
</dbReference>
<reference evidence="2" key="1">
    <citation type="submission" date="2021-03" db="EMBL/GenBank/DDBJ databases">
        <authorList>
            <person name="Sun Q."/>
        </authorList>
    </citation>
    <scope>NUCLEOTIDE SEQUENCE</scope>
    <source>
        <strain evidence="2">CCM 8862</strain>
    </source>
</reference>
<accession>A0A939E1E7</accession>
<dbReference type="RefSeq" id="WP_207118924.1">
    <property type="nucleotide sequence ID" value="NZ_JAFLEQ010000008.1"/>
</dbReference>
<comment type="caution">
    <text evidence="2">The sequence shown here is derived from an EMBL/GenBank/DDBJ whole genome shotgun (WGS) entry which is preliminary data.</text>
</comment>
<dbReference type="Pfam" id="PF01738">
    <property type="entry name" value="DLH"/>
    <property type="match status" value="1"/>
</dbReference>
<evidence type="ECO:0000313" key="2">
    <source>
        <dbReference type="EMBL" id="MBN9644043.1"/>
    </source>
</evidence>
<dbReference type="AlphaFoldDB" id="A0A939E1E7"/>
<evidence type="ECO:0000313" key="3">
    <source>
        <dbReference type="Proteomes" id="UP000664332"/>
    </source>
</evidence>
<keyword evidence="2" id="KW-0378">Hydrolase</keyword>
<name>A0A939E1E7_9CORY</name>
<feature type="domain" description="Dienelactone hydrolase" evidence="1">
    <location>
        <begin position="35"/>
        <end position="183"/>
    </location>
</feature>
<dbReference type="PANTHER" id="PTHR33428">
    <property type="entry name" value="CHLOROPHYLLASE-2, CHLOROPLASTIC"/>
    <property type="match status" value="1"/>
</dbReference>
<dbReference type="InterPro" id="IPR002925">
    <property type="entry name" value="Dienelactn_hydro"/>
</dbReference>
<proteinExistence type="predicted"/>
<dbReference type="PANTHER" id="PTHR33428:SF14">
    <property type="entry name" value="CARBOXYLESTERASE TYPE B DOMAIN-CONTAINING PROTEIN"/>
    <property type="match status" value="1"/>
</dbReference>
<gene>
    <name evidence="2" type="ORF">JZY06_05340</name>
</gene>
<dbReference type="GO" id="GO:0016787">
    <property type="term" value="F:hydrolase activity"/>
    <property type="evidence" value="ECO:0007669"/>
    <property type="project" value="UniProtKB-KW"/>
</dbReference>
<protein>
    <submittedName>
        <fullName evidence="2">Dienelactone hydrolase family protein</fullName>
    </submittedName>
</protein>
<dbReference type="InterPro" id="IPR029058">
    <property type="entry name" value="AB_hydrolase_fold"/>
</dbReference>
<organism evidence="2 3">
    <name type="scientific">Corynebacterium mendelii</name>
    <dbReference type="NCBI Taxonomy" id="2765362"/>
    <lineage>
        <taxon>Bacteria</taxon>
        <taxon>Bacillati</taxon>
        <taxon>Actinomycetota</taxon>
        <taxon>Actinomycetes</taxon>
        <taxon>Mycobacteriales</taxon>
        <taxon>Corynebacteriaceae</taxon>
        <taxon>Corynebacterium</taxon>
    </lineage>
</organism>
<sequence>MAGNLKKHLSALSRRGPHRVLVGDLDYVGLPGKIYVPAKGNGIPGVVFGHDWLTGINNYHRTLRHLASWGIAVAAPDTELNTLADHRCFSADMDTCLQVLAGVKLGEGNVTVSPGKLGLVGHGMGGGCAVLAAAGRDTVTAVVPIFPAATSPKAEMAARKVTATGLVIGSGQDNLFDAGNPAKLAYKWGGTCLYKEIDNGNQWGFSENLGRKLLLGLGLPQYSAQETIRGLVTGFLLHQLDEQSKYKAFSDPEATGKHIAVFSDEEIKDKADLEAVKK</sequence>
<dbReference type="SUPFAM" id="SSF53474">
    <property type="entry name" value="alpha/beta-Hydrolases"/>
    <property type="match status" value="1"/>
</dbReference>
<evidence type="ECO:0000259" key="1">
    <source>
        <dbReference type="Pfam" id="PF01738"/>
    </source>
</evidence>
<dbReference type="Proteomes" id="UP000664332">
    <property type="component" value="Unassembled WGS sequence"/>
</dbReference>